<dbReference type="PANTHER" id="PTHR33169">
    <property type="entry name" value="PADR-FAMILY TRANSCRIPTIONAL REGULATOR"/>
    <property type="match status" value="1"/>
</dbReference>
<name>X0PFC8_9LACO</name>
<sequence length="114" mass="12726">MANDLNTQLLKGTLQGCLLILLSRQKLYGYAISEALSTFGFADIPKGTIYPLLLTMEKKQLLKSERQPSPDGPTRKYYVITAAGKQARDEFIAQWSTLTNNVATLMQKEALDEN</sequence>
<dbReference type="OrthoDB" id="9791785at2"/>
<organism evidence="2 3">
    <name type="scientific">Agrilactobacillus composti DSM 18527 = JCM 14202</name>
    <dbReference type="NCBI Taxonomy" id="1423734"/>
    <lineage>
        <taxon>Bacteria</taxon>
        <taxon>Bacillati</taxon>
        <taxon>Bacillota</taxon>
        <taxon>Bacilli</taxon>
        <taxon>Lactobacillales</taxon>
        <taxon>Lactobacillaceae</taxon>
        <taxon>Agrilactobacillus</taxon>
    </lineage>
</organism>
<feature type="domain" description="Transcription regulator PadR N-terminal" evidence="1">
    <location>
        <begin position="18"/>
        <end position="89"/>
    </location>
</feature>
<comment type="caution">
    <text evidence="2">The sequence shown here is derived from an EMBL/GenBank/DDBJ whole genome shotgun (WGS) entry which is preliminary data.</text>
</comment>
<dbReference type="RefSeq" id="WP_035453861.1">
    <property type="nucleotide sequence ID" value="NZ_AZGA01000066.1"/>
</dbReference>
<dbReference type="PATRIC" id="fig|1423734.3.peg.200"/>
<dbReference type="InterPro" id="IPR036388">
    <property type="entry name" value="WH-like_DNA-bd_sf"/>
</dbReference>
<keyword evidence="3" id="KW-1185">Reference proteome</keyword>
<dbReference type="Gene3D" id="1.10.10.10">
    <property type="entry name" value="Winged helix-like DNA-binding domain superfamily/Winged helix DNA-binding domain"/>
    <property type="match status" value="1"/>
</dbReference>
<reference evidence="2 3" key="1">
    <citation type="journal article" date="2015" name="Genome Announc.">
        <title>Expanding the biotechnology potential of lactobacilli through comparative genomics of 213 strains and associated genera.</title>
        <authorList>
            <person name="Sun Z."/>
            <person name="Harris H.M."/>
            <person name="McCann A."/>
            <person name="Guo C."/>
            <person name="Argimon S."/>
            <person name="Zhang W."/>
            <person name="Yang X."/>
            <person name="Jeffery I.B."/>
            <person name="Cooney J.C."/>
            <person name="Kagawa T.F."/>
            <person name="Liu W."/>
            <person name="Song Y."/>
            <person name="Salvetti E."/>
            <person name="Wrobel A."/>
            <person name="Rasinkangas P."/>
            <person name="Parkhill J."/>
            <person name="Rea M.C."/>
            <person name="O'Sullivan O."/>
            <person name="Ritari J."/>
            <person name="Douillard F.P."/>
            <person name="Paul Ross R."/>
            <person name="Yang R."/>
            <person name="Briner A.E."/>
            <person name="Felis G.E."/>
            <person name="de Vos W.M."/>
            <person name="Barrangou R."/>
            <person name="Klaenhammer T.R."/>
            <person name="Caufield P.W."/>
            <person name="Cui Y."/>
            <person name="Zhang H."/>
            <person name="O'Toole P.W."/>
        </authorList>
    </citation>
    <scope>NUCLEOTIDE SEQUENCE [LARGE SCALE GENOMIC DNA]</scope>
    <source>
        <strain evidence="2 3">DSM 18527</strain>
    </source>
</reference>
<evidence type="ECO:0000313" key="3">
    <source>
        <dbReference type="Proteomes" id="UP000051236"/>
    </source>
</evidence>
<dbReference type="InterPro" id="IPR005149">
    <property type="entry name" value="Tscrpt_reg_PadR_N"/>
</dbReference>
<dbReference type="EMBL" id="AZGA01000066">
    <property type="protein sequence ID" value="KRM32799.1"/>
    <property type="molecule type" value="Genomic_DNA"/>
</dbReference>
<dbReference type="Proteomes" id="UP000051236">
    <property type="component" value="Unassembled WGS sequence"/>
</dbReference>
<dbReference type="PANTHER" id="PTHR33169:SF14">
    <property type="entry name" value="TRANSCRIPTIONAL REGULATOR RV3488"/>
    <property type="match status" value="1"/>
</dbReference>
<dbReference type="InterPro" id="IPR052509">
    <property type="entry name" value="Metal_resp_DNA-bind_regulator"/>
</dbReference>
<dbReference type="AlphaFoldDB" id="X0PFC8"/>
<dbReference type="eggNOG" id="COG1695">
    <property type="taxonomic scope" value="Bacteria"/>
</dbReference>
<dbReference type="STRING" id="1423734.FC83_GL000199"/>
<dbReference type="InterPro" id="IPR036390">
    <property type="entry name" value="WH_DNA-bd_sf"/>
</dbReference>
<accession>X0PFC8</accession>
<protein>
    <submittedName>
        <fullName evidence="2">PadR family transcriptional regulator</fullName>
    </submittedName>
</protein>
<evidence type="ECO:0000313" key="2">
    <source>
        <dbReference type="EMBL" id="KRM32799.1"/>
    </source>
</evidence>
<proteinExistence type="predicted"/>
<evidence type="ECO:0000259" key="1">
    <source>
        <dbReference type="Pfam" id="PF03551"/>
    </source>
</evidence>
<dbReference type="Pfam" id="PF03551">
    <property type="entry name" value="PadR"/>
    <property type="match status" value="1"/>
</dbReference>
<gene>
    <name evidence="2" type="ORF">FC83_GL000199</name>
</gene>
<dbReference type="SUPFAM" id="SSF46785">
    <property type="entry name" value="Winged helix' DNA-binding domain"/>
    <property type="match status" value="1"/>
</dbReference>